<evidence type="ECO:0000313" key="2">
    <source>
        <dbReference type="Proteomes" id="UP000482800"/>
    </source>
</evidence>
<evidence type="ECO:0000313" key="1">
    <source>
        <dbReference type="EMBL" id="GFJ80959.1"/>
    </source>
</evidence>
<reference evidence="1 2" key="2">
    <citation type="submission" date="2020-03" db="EMBL/GenBank/DDBJ databases">
        <authorList>
            <person name="Ichikawa N."/>
            <person name="Kimura A."/>
            <person name="Kitahashi Y."/>
            <person name="Uohara A."/>
        </authorList>
    </citation>
    <scope>NUCLEOTIDE SEQUENCE [LARGE SCALE GENOMIC DNA]</scope>
    <source>
        <strain evidence="1 2">NBRC 108639</strain>
    </source>
</reference>
<dbReference type="InterPro" id="IPR003718">
    <property type="entry name" value="OsmC/Ohr_fam"/>
</dbReference>
<evidence type="ECO:0008006" key="3">
    <source>
        <dbReference type="Google" id="ProtNLM"/>
    </source>
</evidence>
<name>A0A6V8KFV7_9ACTN</name>
<accession>A0A6V8KFV7</accession>
<dbReference type="PANTHER" id="PTHR39624">
    <property type="entry name" value="PROTEIN INVOLVED IN RIMO-MEDIATED BETA-METHYLTHIOLATION OF RIBOSOMAL PROTEIN S12 YCAO"/>
    <property type="match status" value="1"/>
</dbReference>
<dbReference type="InterPro" id="IPR036102">
    <property type="entry name" value="OsmC/Ohrsf"/>
</dbReference>
<protein>
    <recommendedName>
        <fullName evidence="3">Osmotically inducible protein OsmC</fullName>
    </recommendedName>
</protein>
<gene>
    <name evidence="1" type="ORF">Phou_051390</name>
</gene>
<dbReference type="SUPFAM" id="SSF82784">
    <property type="entry name" value="OsmC-like"/>
    <property type="match status" value="1"/>
</dbReference>
<proteinExistence type="predicted"/>
<keyword evidence="2" id="KW-1185">Reference proteome</keyword>
<dbReference type="EMBL" id="BLPF01000002">
    <property type="protein sequence ID" value="GFJ80959.1"/>
    <property type="molecule type" value="Genomic_DNA"/>
</dbReference>
<sequence>MRRVKAPRLTLAGPGDTQRMDVRFVAGESYEVMVREHRVVVDQPVDVGGQDAAPTPTELFVVSLATCVAFYAGRYLSRHGFVRDGLGVSAEYQMATDRPARVAAVHLALRVPADLPPERREALVAVASHCTVHNTLVSPPSVTIDVR</sequence>
<dbReference type="InterPro" id="IPR015946">
    <property type="entry name" value="KH_dom-like_a/b"/>
</dbReference>
<organism evidence="1 2">
    <name type="scientific">Phytohabitans houttuyneae</name>
    <dbReference type="NCBI Taxonomy" id="1076126"/>
    <lineage>
        <taxon>Bacteria</taxon>
        <taxon>Bacillati</taxon>
        <taxon>Actinomycetota</taxon>
        <taxon>Actinomycetes</taxon>
        <taxon>Micromonosporales</taxon>
        <taxon>Micromonosporaceae</taxon>
    </lineage>
</organism>
<dbReference type="Proteomes" id="UP000482800">
    <property type="component" value="Unassembled WGS sequence"/>
</dbReference>
<dbReference type="Gene3D" id="3.30.300.20">
    <property type="match status" value="1"/>
</dbReference>
<dbReference type="AlphaFoldDB" id="A0A6V8KFV7"/>
<comment type="caution">
    <text evidence="1">The sequence shown here is derived from an EMBL/GenBank/DDBJ whole genome shotgun (WGS) entry which is preliminary data.</text>
</comment>
<reference evidence="1 2" key="1">
    <citation type="submission" date="2020-03" db="EMBL/GenBank/DDBJ databases">
        <title>Whole genome shotgun sequence of Phytohabitans houttuyneae NBRC 108639.</title>
        <authorList>
            <person name="Komaki H."/>
            <person name="Tamura T."/>
        </authorList>
    </citation>
    <scope>NUCLEOTIDE SEQUENCE [LARGE SCALE GENOMIC DNA]</scope>
    <source>
        <strain evidence="1 2">NBRC 108639</strain>
    </source>
</reference>
<dbReference type="PANTHER" id="PTHR39624:SF2">
    <property type="entry name" value="OSMC-LIKE PROTEIN"/>
    <property type="match status" value="1"/>
</dbReference>
<dbReference type="Pfam" id="PF02566">
    <property type="entry name" value="OsmC"/>
    <property type="match status" value="1"/>
</dbReference>